<proteinExistence type="predicted"/>
<keyword evidence="1" id="KW-0808">Transferase</keyword>
<sequence length="108" mass="12644">EWCWILRPLRQDQPIFDAITVYTDAGRKSRRAVATWKDQHRWNHHLLEAEPRDSLQTLELLAVVWACTTFKRPLNVVTDSLYVAGVTQRIEDAAIKDVSNQRLYELLL</sequence>
<dbReference type="Proteomes" id="UP000557426">
    <property type="component" value="Unassembled WGS sequence"/>
</dbReference>
<evidence type="ECO:0000256" key="2">
    <source>
        <dbReference type="ARBA" id="ARBA00022695"/>
    </source>
</evidence>
<dbReference type="EMBL" id="VZTU01040475">
    <property type="protein sequence ID" value="NXT86225.1"/>
    <property type="molecule type" value="Genomic_DNA"/>
</dbReference>
<evidence type="ECO:0000256" key="3">
    <source>
        <dbReference type="ARBA" id="ARBA00022722"/>
    </source>
</evidence>
<keyword evidence="6" id="KW-0695">RNA-directed DNA polymerase</keyword>
<reference evidence="8 9" key="1">
    <citation type="submission" date="2019-09" db="EMBL/GenBank/DDBJ databases">
        <title>Bird 10,000 Genomes (B10K) Project - Family phase.</title>
        <authorList>
            <person name="Zhang G."/>
        </authorList>
    </citation>
    <scope>NUCLEOTIDE SEQUENCE [LARGE SCALE GENOMIC DNA]</scope>
    <source>
        <strain evidence="8">B10K-DU-011-47</strain>
        <tissue evidence="8">Mixed tissue sample</tissue>
    </source>
</reference>
<dbReference type="Gene3D" id="3.30.420.10">
    <property type="entry name" value="Ribonuclease H-like superfamily/Ribonuclease H"/>
    <property type="match status" value="1"/>
</dbReference>
<evidence type="ECO:0000313" key="8">
    <source>
        <dbReference type="EMBL" id="NXT86225.1"/>
    </source>
</evidence>
<dbReference type="InterPro" id="IPR012337">
    <property type="entry name" value="RNaseH-like_sf"/>
</dbReference>
<dbReference type="Pfam" id="PF00075">
    <property type="entry name" value="RNase_H"/>
    <property type="match status" value="1"/>
</dbReference>
<keyword evidence="5" id="KW-0378">Hydrolase</keyword>
<dbReference type="SUPFAM" id="SSF53098">
    <property type="entry name" value="Ribonuclease H-like"/>
    <property type="match status" value="1"/>
</dbReference>
<evidence type="ECO:0000256" key="4">
    <source>
        <dbReference type="ARBA" id="ARBA00022759"/>
    </source>
</evidence>
<evidence type="ECO:0000256" key="5">
    <source>
        <dbReference type="ARBA" id="ARBA00022801"/>
    </source>
</evidence>
<organism evidence="8 9">
    <name type="scientific">Zapornia atra</name>
    <name type="common">Henderson crake</name>
    <dbReference type="NCBI Taxonomy" id="2585822"/>
    <lineage>
        <taxon>Eukaryota</taxon>
        <taxon>Metazoa</taxon>
        <taxon>Chordata</taxon>
        <taxon>Craniata</taxon>
        <taxon>Vertebrata</taxon>
        <taxon>Euteleostomi</taxon>
        <taxon>Archelosauria</taxon>
        <taxon>Archosauria</taxon>
        <taxon>Dinosauria</taxon>
        <taxon>Saurischia</taxon>
        <taxon>Theropoda</taxon>
        <taxon>Coelurosauria</taxon>
        <taxon>Aves</taxon>
        <taxon>Neognathae</taxon>
        <taxon>Neoaves</taxon>
        <taxon>Gruiformes</taxon>
        <taxon>Rallidae</taxon>
        <taxon>Zapornia</taxon>
    </lineage>
</organism>
<evidence type="ECO:0000256" key="1">
    <source>
        <dbReference type="ARBA" id="ARBA00022679"/>
    </source>
</evidence>
<evidence type="ECO:0000256" key="6">
    <source>
        <dbReference type="ARBA" id="ARBA00022918"/>
    </source>
</evidence>
<evidence type="ECO:0000259" key="7">
    <source>
        <dbReference type="PROSITE" id="PS50879"/>
    </source>
</evidence>
<keyword evidence="9" id="KW-1185">Reference proteome</keyword>
<dbReference type="GO" id="GO:0003964">
    <property type="term" value="F:RNA-directed DNA polymerase activity"/>
    <property type="evidence" value="ECO:0007669"/>
    <property type="project" value="UniProtKB-KW"/>
</dbReference>
<dbReference type="PANTHER" id="PTHR41694:SF3">
    <property type="entry name" value="RNA-DIRECTED DNA POLYMERASE-RELATED"/>
    <property type="match status" value="1"/>
</dbReference>
<protein>
    <submittedName>
        <fullName evidence="8">PO113 protein</fullName>
    </submittedName>
</protein>
<dbReference type="InterPro" id="IPR036397">
    <property type="entry name" value="RNaseH_sf"/>
</dbReference>
<evidence type="ECO:0000313" key="9">
    <source>
        <dbReference type="Proteomes" id="UP000557426"/>
    </source>
</evidence>
<gene>
    <name evidence="8" type="primary">Hervk_1</name>
    <name evidence="8" type="ORF">ZAPATR_R14077</name>
</gene>
<accession>A0A7L3G2N6</accession>
<comment type="caution">
    <text evidence="8">The sequence shown here is derived from an EMBL/GenBank/DDBJ whole genome shotgun (WGS) entry which is preliminary data.</text>
</comment>
<dbReference type="GO" id="GO:0004523">
    <property type="term" value="F:RNA-DNA hybrid ribonuclease activity"/>
    <property type="evidence" value="ECO:0007669"/>
    <property type="project" value="InterPro"/>
</dbReference>
<keyword evidence="2" id="KW-0548">Nucleotidyltransferase</keyword>
<dbReference type="AlphaFoldDB" id="A0A7L3G2N6"/>
<keyword evidence="3" id="KW-0540">Nuclease</keyword>
<dbReference type="GO" id="GO:0035613">
    <property type="term" value="F:RNA stem-loop binding"/>
    <property type="evidence" value="ECO:0007669"/>
    <property type="project" value="TreeGrafter"/>
</dbReference>
<dbReference type="InterPro" id="IPR002156">
    <property type="entry name" value="RNaseH_domain"/>
</dbReference>
<name>A0A7L3G2N6_9GRUI</name>
<feature type="non-terminal residue" evidence="8">
    <location>
        <position position="1"/>
    </location>
</feature>
<feature type="domain" description="RNase H type-1" evidence="7">
    <location>
        <begin position="15"/>
        <end position="108"/>
    </location>
</feature>
<dbReference type="PANTHER" id="PTHR41694">
    <property type="entry name" value="ENDOGENOUS RETROVIRUS GROUP K MEMBER POL PROTEIN"/>
    <property type="match status" value="1"/>
</dbReference>
<keyword evidence="4" id="KW-0255">Endonuclease</keyword>
<dbReference type="PROSITE" id="PS50879">
    <property type="entry name" value="RNASE_H_1"/>
    <property type="match status" value="1"/>
</dbReference>
<feature type="non-terminal residue" evidence="8">
    <location>
        <position position="108"/>
    </location>
</feature>